<dbReference type="EMBL" id="KI392107">
    <property type="protein sequence ID" value="ERN18455.1"/>
    <property type="molecule type" value="Genomic_DNA"/>
</dbReference>
<evidence type="ECO:0000313" key="1">
    <source>
        <dbReference type="EMBL" id="ERN18455.1"/>
    </source>
</evidence>
<reference evidence="2" key="1">
    <citation type="journal article" date="2013" name="Science">
        <title>The Amborella genome and the evolution of flowering plants.</title>
        <authorList>
            <consortium name="Amborella Genome Project"/>
        </authorList>
    </citation>
    <scope>NUCLEOTIDE SEQUENCE [LARGE SCALE GENOMIC DNA]</scope>
</reference>
<dbReference type="HOGENOM" id="CLU_2112191_0_0_1"/>
<accession>U5D893</accession>
<organism evidence="1 2">
    <name type="scientific">Amborella trichopoda</name>
    <dbReference type="NCBI Taxonomy" id="13333"/>
    <lineage>
        <taxon>Eukaryota</taxon>
        <taxon>Viridiplantae</taxon>
        <taxon>Streptophyta</taxon>
        <taxon>Embryophyta</taxon>
        <taxon>Tracheophyta</taxon>
        <taxon>Spermatophyta</taxon>
        <taxon>Magnoliopsida</taxon>
        <taxon>Amborellales</taxon>
        <taxon>Amborellaceae</taxon>
        <taxon>Amborella</taxon>
    </lineage>
</organism>
<proteinExistence type="predicted"/>
<gene>
    <name evidence="1" type="ORF">AMTR_s00190p00046410</name>
</gene>
<dbReference type="Proteomes" id="UP000017836">
    <property type="component" value="Unassembled WGS sequence"/>
</dbReference>
<keyword evidence="2" id="KW-1185">Reference proteome</keyword>
<protein>
    <submittedName>
        <fullName evidence="1">Uncharacterized protein</fullName>
    </submittedName>
</protein>
<dbReference type="Gramene" id="ERN18455">
    <property type="protein sequence ID" value="ERN18455"/>
    <property type="gene ID" value="AMTR_s00190p00046410"/>
</dbReference>
<name>U5D893_AMBTC</name>
<dbReference type="AlphaFoldDB" id="U5D893"/>
<sequence length="115" mass="12453">MGAMMTEGCDREKWRFAGNREGAAARWRSLQAGSEDGCVSDGSAELARPGVHGRAVGSAGLMARQRWLGREVGSARLMAPQRWLDRVCRAGSMSKVARRSARWCVLGDGEGCARQ</sequence>
<evidence type="ECO:0000313" key="2">
    <source>
        <dbReference type="Proteomes" id="UP000017836"/>
    </source>
</evidence>